<sequence length="79" mass="8658">MQNCRIGKSMKTSDTAIAAFATVVLSGLVYVDCTQMKSLCAESEALDMTLCHEMANHEACAKEAHRKYEICVRQTGCPI</sequence>
<evidence type="ECO:0000313" key="2">
    <source>
        <dbReference type="EMBL" id="ABE30365.1"/>
    </source>
</evidence>
<dbReference type="AlphaFoldDB" id="Q13ZX4"/>
<dbReference type="EMBL" id="CP000270">
    <property type="protein sequence ID" value="ABE30335.1"/>
    <property type="molecule type" value="Genomic_DNA"/>
</dbReference>
<dbReference type="STRING" id="266265.Bxe_A2616"/>
<evidence type="ECO:0000313" key="3">
    <source>
        <dbReference type="Proteomes" id="UP000001817"/>
    </source>
</evidence>
<dbReference type="Proteomes" id="UP000001817">
    <property type="component" value="Chromosome 1"/>
</dbReference>
<dbReference type="KEGG" id="bxe:Bxe_A4537"/>
<accession>Q13ZX4</accession>
<dbReference type="KEGG" id="bxe:Bxe_A2616"/>
<proteinExistence type="predicted"/>
<reference evidence="2" key="2">
    <citation type="submission" date="2006-03" db="EMBL/GenBank/DDBJ databases">
        <title>Complete sequence of Chromosome 1 of Burkholderia xenovorans LB400.</title>
        <authorList>
            <consortium name="US DOE Joint Genome Institute"/>
            <person name="Copeland A."/>
            <person name="Lucas S."/>
            <person name="Lapidus A."/>
            <person name="Barry K."/>
            <person name="Detter J.C."/>
            <person name="Glavina del Rio T."/>
            <person name="Hammon N."/>
            <person name="Israni S."/>
            <person name="Pitluck S."/>
            <person name="Chain P."/>
            <person name="Malfatti S."/>
            <person name="Shin M."/>
            <person name="Vergez L."/>
            <person name="Schmutz J."/>
            <person name="Larimer F."/>
            <person name="Land M."/>
            <person name="Kyrpides N."/>
            <person name="Lykidis A."/>
            <person name="Richardson P."/>
        </authorList>
    </citation>
    <scope>NUCLEOTIDE SEQUENCE</scope>
    <source>
        <strain evidence="2">LB400</strain>
    </source>
</reference>
<name>Q13ZX4_PARXL</name>
<keyword evidence="3" id="KW-1185">Reference proteome</keyword>
<gene>
    <name evidence="2" type="ORF">Bxe_A2616</name>
    <name evidence="1" type="ORF">Bxe_A4537</name>
</gene>
<evidence type="ECO:0000313" key="1">
    <source>
        <dbReference type="EMBL" id="ABE30335.1"/>
    </source>
</evidence>
<protein>
    <submittedName>
        <fullName evidence="2">Uncharacterized protein</fullName>
    </submittedName>
</protein>
<organism evidence="2 3">
    <name type="scientific">Paraburkholderia xenovorans (strain LB400)</name>
    <dbReference type="NCBI Taxonomy" id="266265"/>
    <lineage>
        <taxon>Bacteria</taxon>
        <taxon>Pseudomonadati</taxon>
        <taxon>Pseudomonadota</taxon>
        <taxon>Betaproteobacteria</taxon>
        <taxon>Burkholderiales</taxon>
        <taxon>Burkholderiaceae</taxon>
        <taxon>Paraburkholderia</taxon>
    </lineage>
</organism>
<dbReference type="EMBL" id="CP000270">
    <property type="protein sequence ID" value="ABE30365.1"/>
    <property type="molecule type" value="Genomic_DNA"/>
</dbReference>
<reference evidence="2 3" key="1">
    <citation type="journal article" date="2006" name="Proc. Natl. Acad. Sci. U.S.A.">
        <title>Burkholderia xenovorans LB400 harbors a multi-replicon, 9.73-Mbp genome shaped for versatility.</title>
        <authorList>
            <person name="Chain P.S."/>
            <person name="Denef V.J."/>
            <person name="Konstantinidis K.T."/>
            <person name="Vergez L.M."/>
            <person name="Agullo L."/>
            <person name="Reyes V.L."/>
            <person name="Hauser L."/>
            <person name="Cordova M."/>
            <person name="Gomez L."/>
            <person name="Gonzalez M."/>
            <person name="Land M."/>
            <person name="Lao V."/>
            <person name="Larimer F."/>
            <person name="LiPuma J.J."/>
            <person name="Mahenthiralingam E."/>
            <person name="Malfatti S.A."/>
            <person name="Marx C.J."/>
            <person name="Parnell J.J."/>
            <person name="Ramette A."/>
            <person name="Richardson P."/>
            <person name="Seeger M."/>
            <person name="Smith D."/>
            <person name="Spilker T."/>
            <person name="Sul W.J."/>
            <person name="Tsoi T.V."/>
            <person name="Ulrich L.E."/>
            <person name="Zhulin I.B."/>
            <person name="Tiedje J.M."/>
        </authorList>
    </citation>
    <scope>NUCLEOTIDE SEQUENCE [LARGE SCALE GENOMIC DNA]</scope>
    <source>
        <strain evidence="2 3">LB400</strain>
    </source>
</reference>